<keyword evidence="5" id="KW-1185">Reference proteome</keyword>
<dbReference type="Proteomes" id="UP000789803">
    <property type="component" value="Unassembled WGS sequence"/>
</dbReference>
<organism evidence="4 5">
    <name type="scientific">Campylobacter majalis</name>
    <dbReference type="NCBI Taxonomy" id="2790656"/>
    <lineage>
        <taxon>Bacteria</taxon>
        <taxon>Pseudomonadati</taxon>
        <taxon>Campylobacterota</taxon>
        <taxon>Epsilonproteobacteria</taxon>
        <taxon>Campylobacterales</taxon>
        <taxon>Campylobacteraceae</taxon>
        <taxon>Campylobacter</taxon>
    </lineage>
</organism>
<protein>
    <recommendedName>
        <fullName evidence="3">Nudix hydrolase domain-containing protein</fullName>
    </recommendedName>
</protein>
<comment type="cofactor">
    <cofactor evidence="1">
        <name>Mg(2+)</name>
        <dbReference type="ChEBI" id="CHEBI:18420"/>
    </cofactor>
</comment>
<sequence>MDITVTDLKILPMGKSDYVKPFRMEFMQNGKRRIWDCVKVHNSVSIMLYHKEKDAFLFVKQFRPAVWYSQENLGYKSDEQGFTYELCAGLMDKGLSEEQTIREEVLEEVGYEIDAIEKITMCYTAFGFGGGTQTMFYACIDESMRVNDGGGVAEEAIELVFIERAKMHEFAYDESKVKGFGFMYAHLWWQEKFGNLKDKK</sequence>
<dbReference type="SUPFAM" id="SSF55811">
    <property type="entry name" value="Nudix"/>
    <property type="match status" value="1"/>
</dbReference>
<feature type="domain" description="Nudix hydrolase" evidence="3">
    <location>
        <begin position="39"/>
        <end position="184"/>
    </location>
</feature>
<evidence type="ECO:0000313" key="5">
    <source>
        <dbReference type="Proteomes" id="UP000789803"/>
    </source>
</evidence>
<accession>A0ABM8Q805</accession>
<dbReference type="InterPro" id="IPR004385">
    <property type="entry name" value="NDP_pyrophosphatase"/>
</dbReference>
<evidence type="ECO:0000259" key="3">
    <source>
        <dbReference type="PROSITE" id="PS51462"/>
    </source>
</evidence>
<dbReference type="EMBL" id="CAJHOF010000012">
    <property type="protein sequence ID" value="CAD7289122.1"/>
    <property type="molecule type" value="Genomic_DNA"/>
</dbReference>
<dbReference type="InterPro" id="IPR000086">
    <property type="entry name" value="NUDIX_hydrolase_dom"/>
</dbReference>
<evidence type="ECO:0000256" key="2">
    <source>
        <dbReference type="ARBA" id="ARBA00022801"/>
    </source>
</evidence>
<keyword evidence="2" id="KW-0378">Hydrolase</keyword>
<proteinExistence type="predicted"/>
<dbReference type="RefSeq" id="WP_229933144.1">
    <property type="nucleotide sequence ID" value="NZ_CAJHOF010000012.1"/>
</dbReference>
<name>A0ABM8Q805_9BACT</name>
<dbReference type="Gene3D" id="3.90.79.10">
    <property type="entry name" value="Nucleoside Triphosphate Pyrophosphohydrolase"/>
    <property type="match status" value="1"/>
</dbReference>
<comment type="caution">
    <text evidence="4">The sequence shown here is derived from an EMBL/GenBank/DDBJ whole genome shotgun (WGS) entry which is preliminary data.</text>
</comment>
<dbReference type="CDD" id="cd18887">
    <property type="entry name" value="NUDIX_UGPPase_Nudt14"/>
    <property type="match status" value="1"/>
</dbReference>
<reference evidence="4 5" key="1">
    <citation type="submission" date="2020-11" db="EMBL/GenBank/DDBJ databases">
        <authorList>
            <person name="Peeters C."/>
        </authorList>
    </citation>
    <scope>NUCLEOTIDE SEQUENCE [LARGE SCALE GENOMIC DNA]</scope>
    <source>
        <strain evidence="4 5">LMG 7974</strain>
    </source>
</reference>
<gene>
    <name evidence="4" type="ORF">LMG7974_01353</name>
</gene>
<dbReference type="Pfam" id="PF00293">
    <property type="entry name" value="NUDIX"/>
    <property type="match status" value="1"/>
</dbReference>
<evidence type="ECO:0000256" key="1">
    <source>
        <dbReference type="ARBA" id="ARBA00001946"/>
    </source>
</evidence>
<dbReference type="PANTHER" id="PTHR11839">
    <property type="entry name" value="UDP/ADP-SUGAR PYROPHOSPHATASE"/>
    <property type="match status" value="1"/>
</dbReference>
<dbReference type="PROSITE" id="PS51462">
    <property type="entry name" value="NUDIX"/>
    <property type="match status" value="1"/>
</dbReference>
<evidence type="ECO:0000313" key="4">
    <source>
        <dbReference type="EMBL" id="CAD7289122.1"/>
    </source>
</evidence>
<dbReference type="PANTHER" id="PTHR11839:SF15">
    <property type="entry name" value="URIDINE DIPHOSPHATE GLUCOSE PYROPHOSPHATASE NUDT14"/>
    <property type="match status" value="1"/>
</dbReference>
<dbReference type="NCBIfam" id="TIGR00052">
    <property type="entry name" value="nudix-type nucleoside diphosphatase, YffH/AdpP family"/>
    <property type="match status" value="1"/>
</dbReference>
<dbReference type="InterPro" id="IPR015797">
    <property type="entry name" value="NUDIX_hydrolase-like_dom_sf"/>
</dbReference>